<dbReference type="PANTHER" id="PTHR46018">
    <property type="entry name" value="ZINC PHOSPHODIESTERASE ELAC PROTEIN 1"/>
    <property type="match status" value="1"/>
</dbReference>
<gene>
    <name evidence="4" type="ORF">MXF72_07575</name>
</gene>
<dbReference type="InterPro" id="IPR001279">
    <property type="entry name" value="Metallo-B-lactamas"/>
</dbReference>
<evidence type="ECO:0000256" key="1">
    <source>
        <dbReference type="ARBA" id="ARBA00022801"/>
    </source>
</evidence>
<evidence type="ECO:0000259" key="3">
    <source>
        <dbReference type="SMART" id="SM00849"/>
    </source>
</evidence>
<dbReference type="InterPro" id="IPR036866">
    <property type="entry name" value="RibonucZ/Hydroxyglut_hydro"/>
</dbReference>
<dbReference type="PANTHER" id="PTHR46018:SF2">
    <property type="entry name" value="ZINC PHOSPHODIESTERASE ELAC PROTEIN 1"/>
    <property type="match status" value="1"/>
</dbReference>
<dbReference type="InterPro" id="IPR044094">
    <property type="entry name" value="AtsA-like_MBL-fold"/>
</dbReference>
<name>A0AAE9HAW4_ALCFA</name>
<dbReference type="GO" id="GO:0042781">
    <property type="term" value="F:3'-tRNA processing endoribonuclease activity"/>
    <property type="evidence" value="ECO:0007669"/>
    <property type="project" value="TreeGrafter"/>
</dbReference>
<dbReference type="CDD" id="cd07719">
    <property type="entry name" value="arylsulfatase_AtsA-like_MBL-fold"/>
    <property type="match status" value="1"/>
</dbReference>
<dbReference type="Pfam" id="PF23023">
    <property type="entry name" value="Anti-Pycsar_Apyc1"/>
    <property type="match status" value="1"/>
</dbReference>
<feature type="chain" id="PRO_5042244264" evidence="2">
    <location>
        <begin position="23"/>
        <end position="327"/>
    </location>
</feature>
<accession>A0AAE9HAW4</accession>
<evidence type="ECO:0000313" key="4">
    <source>
        <dbReference type="EMBL" id="UPL22927.1"/>
    </source>
</evidence>
<dbReference type="Proteomes" id="UP000830925">
    <property type="component" value="Chromosome"/>
</dbReference>
<organism evidence="4 5">
    <name type="scientific">Alcaligenes faecalis</name>
    <dbReference type="NCBI Taxonomy" id="511"/>
    <lineage>
        <taxon>Bacteria</taxon>
        <taxon>Pseudomonadati</taxon>
        <taxon>Pseudomonadota</taxon>
        <taxon>Betaproteobacteria</taxon>
        <taxon>Burkholderiales</taxon>
        <taxon>Alcaligenaceae</taxon>
        <taxon>Alcaligenes</taxon>
    </lineage>
</organism>
<dbReference type="SUPFAM" id="SSF56281">
    <property type="entry name" value="Metallo-hydrolase/oxidoreductase"/>
    <property type="match status" value="1"/>
</dbReference>
<dbReference type="Gene3D" id="3.60.15.10">
    <property type="entry name" value="Ribonuclease Z/Hydroxyacylglutathione hydrolase-like"/>
    <property type="match status" value="1"/>
</dbReference>
<keyword evidence="2" id="KW-0732">Signal</keyword>
<feature type="domain" description="Metallo-beta-lactamase" evidence="3">
    <location>
        <begin position="42"/>
        <end position="241"/>
    </location>
</feature>
<dbReference type="EMBL" id="CP095873">
    <property type="protein sequence ID" value="UPL22927.1"/>
    <property type="molecule type" value="Genomic_DNA"/>
</dbReference>
<keyword evidence="1" id="KW-0378">Hydrolase</keyword>
<evidence type="ECO:0000256" key="2">
    <source>
        <dbReference type="SAM" id="SignalP"/>
    </source>
</evidence>
<sequence length="327" mass="35622">MRMLIKTLCVGLLLGAASVSQAGSMKVTLLGTGTPAPYADRAGPATLVQAGEETLLFDTGRGVATRLFQKGVAPNSITAHFFTHLHSDHTVGLPDLWLTGWFGRPWPGRTLPLQIYGPKGSKTMTDYLPKAYDEDIRIRVEDQGLPVEGVTFVTQEFEKGGVVYSKNGVTVTAVEVDHGGELIPAFGFIVEYDDKKVAISGDAMYDKRLIAAAANADAFVHSVALIDPAFLKVRPILNETLKHFATPEQVGQVFSESKPRLGVYTHIVFYSPEGGATIPEQVLLERTRTTYQGPVVAGRDLMEFTVEDKAVLVYDEAGKELMQVPRR</sequence>
<protein>
    <submittedName>
        <fullName evidence="4">MBL fold metallo-hydrolase</fullName>
    </submittedName>
</protein>
<feature type="signal peptide" evidence="2">
    <location>
        <begin position="1"/>
        <end position="22"/>
    </location>
</feature>
<dbReference type="AlphaFoldDB" id="A0AAE9HAW4"/>
<proteinExistence type="predicted"/>
<dbReference type="RefSeq" id="WP_247966715.1">
    <property type="nucleotide sequence ID" value="NZ_CP095873.1"/>
</dbReference>
<reference evidence="4" key="1">
    <citation type="submission" date="2022-04" db="EMBL/GenBank/DDBJ databases">
        <title>Genomic mining of Alcaligenes faecalis D334 producing ectoin and derivatives.</title>
        <authorList>
            <person name="Doan V.T."/>
            <person name="Quach N.T."/>
            <person name="Vu T.-H.-N."/>
            <person name="Phi Q.-T."/>
        </authorList>
    </citation>
    <scope>NUCLEOTIDE SEQUENCE</scope>
    <source>
        <strain evidence="4">D334</strain>
    </source>
</reference>
<evidence type="ECO:0000313" key="5">
    <source>
        <dbReference type="Proteomes" id="UP000830925"/>
    </source>
</evidence>
<dbReference type="SMART" id="SM00849">
    <property type="entry name" value="Lactamase_B"/>
    <property type="match status" value="1"/>
</dbReference>